<reference evidence="2" key="1">
    <citation type="journal article" date="2023" name="Hortic. Res.">
        <title>A chromosome-level phased genome enabling allele-level studies in sweet orange: a case study on citrus Huanglongbing tolerance.</title>
        <authorList>
            <person name="Wu B."/>
            <person name="Yu Q."/>
            <person name="Deng Z."/>
            <person name="Duan Y."/>
            <person name="Luo F."/>
            <person name="Gmitter F. Jr."/>
        </authorList>
    </citation>
    <scope>NUCLEOTIDE SEQUENCE [LARGE SCALE GENOMIC DNA]</scope>
    <source>
        <strain evidence="2">cv. Valencia</strain>
    </source>
</reference>
<dbReference type="EMBL" id="CM039177">
    <property type="protein sequence ID" value="KAH9699192.1"/>
    <property type="molecule type" value="Genomic_DNA"/>
</dbReference>
<evidence type="ECO:0000313" key="2">
    <source>
        <dbReference type="Proteomes" id="UP000829398"/>
    </source>
</evidence>
<sequence length="1685" mass="192307">MSESSENLETPENPSLLKTIPPPLPEDRSTKKARFRNHGMDEDNPPPLSFKDALMPRTQQRSFDDTEMDEEWDFEPGDLLGRNIGYKVLCNRLKVMWHMIPDFSVIDLENNYYLIRLNSSEDAVYALTEGPWVIFGHYLTVQPWNPSFDSTVTELDSAVVWIRLPGMAFHLYDKRVLRKIGQLVGNVIKIDYRTELRERGKFARIAIRVSLTQPLVSRFNLDGRIQKVEYEGLAIICFQCVEKIGVPTVANSSSERFGPWMVVERKGRARAVVDKENITDSERNQRTYFNTTSRFAALSDDYDASTEEELDIQNPIHVPPQQPIKSITDHFNIRKNPTLKTSRTLKPHHHLSKGKQVAKPQFPKPKPLHLTASSSMHETLRPHVTKILPHNTNDPNPRHTPSDNVEFTFNLTTLDPTKHMAVTLPFRNRATARQPPSGTMFAEPAQQLPPKQLAEPSDGKDAGVIDIRVNNEGDSQPIVGHEGEDFMSDNEDTVVQETPGVHKGMMVGLSPRTFAALVKNYNPTIVAIFEPRVSGKKVDDFIKKSGFDRSHRVEANEFSGGIWVLWRDFFDVEVALNHNQFIHLKISAHNVTQAWVTAVYASPNSSRRHELCHELNCIARSKHDPWLVGGDFNSILYAEEKRGGSQLGTGICPLFNSWFHANKMVDLPFSGPRFTWVRGSLSKRLDRVLSNKDWILKFDNYSVTNLPRVDSDHRPILVRFERNGRGMGSIKPSRFLAAWMTDNRFGNFMQDNWQGNMPYAQAASSFTSKGTYQPYQVQGCFPQIDQTRLASLAMPIDKEEVHTAICQMSPLKAPGIDGYPIGFYQAQWHIVGESFSAGIKEVFNSHSIPREVSKTLLILIPKTERPTSFKMYRPISLCTVFYKTVTKIIVTRLQALLPDLVGPHQTSFVPGRHITENIIIAQEVVHSMRRKLGRKWLMAIKIDLEKAYDRLNWNFIHDTLMELALPFDLIYLIMECITSNRMNILWNGELTGDFAPSRGVRQGDALSPYIFVLCIERLSHGIYLSIQQEQWKPIRLARMGTPLSHLFFADDLLLFAEASSAQAFFINSVLEEFCLSSGAKVNKSKTQVYFSNNISGAVAGRLGRDLGYTVTKDLGTYLGMPLLHRRVSKQTYQGILDKMQQRLSGWAASQLSFAGRITLTQSVLQAIPIYAMQTTNLPASIKTKIDQVCRRFLWSGNAEMRKMSLVSWQTICQPKLTGGLGFKRLEIMNDALLLKVAWNLITEPGKLCAQVLATKYRVSLSDIPQSLPTRHGSHLWKSVCRVWNHAKRGLRWNVGNGLRVKFWWDCWATASSPLAAFTLKPIPPELCDLYVADFVTADGTWNWPKFSYLLSHNAVMRIASIHPPSAWNGADKAYWAAATHGKFTVKSAYDHLAQPYLQERDTIWRLAWSWKGPQSIKIFIWLVLHNRLKTRGELASRHLTIDTHCERCGYELETTIHVLRDCPYSRAVWLRLLRDHNHQEFFNADLVGWMSRNLQASNKYPCSNLWRVIFGVAIWRIWYWRNHFIFTKEYWESNAIALDIKVRAAEIQRSNSFSFATGTTRIERWIRWIAPVWPWVKLNSDGAKKSSGTAGASGLIRDFRGGWQVGYSANLGVCSVTSAELWGLFHGLSIAWQYGFRKVYVEVDSMCVMKLISNSNPPINEHFTLIREIQALLRRDWLTKVEHIY</sequence>
<keyword evidence="2" id="KW-1185">Reference proteome</keyword>
<evidence type="ECO:0000313" key="1">
    <source>
        <dbReference type="EMBL" id="KAH9699192.1"/>
    </source>
</evidence>
<protein>
    <submittedName>
        <fullName evidence="1">Ribonuclease H protein</fullName>
    </submittedName>
</protein>
<proteinExistence type="predicted"/>
<name>A0ACB8IR64_CITSI</name>
<organism evidence="1 2">
    <name type="scientific">Citrus sinensis</name>
    <name type="common">Sweet orange</name>
    <name type="synonym">Citrus aurantium var. sinensis</name>
    <dbReference type="NCBI Taxonomy" id="2711"/>
    <lineage>
        <taxon>Eukaryota</taxon>
        <taxon>Viridiplantae</taxon>
        <taxon>Streptophyta</taxon>
        <taxon>Embryophyta</taxon>
        <taxon>Tracheophyta</taxon>
        <taxon>Spermatophyta</taxon>
        <taxon>Magnoliopsida</taxon>
        <taxon>eudicotyledons</taxon>
        <taxon>Gunneridae</taxon>
        <taxon>Pentapetalae</taxon>
        <taxon>rosids</taxon>
        <taxon>malvids</taxon>
        <taxon>Sapindales</taxon>
        <taxon>Rutaceae</taxon>
        <taxon>Aurantioideae</taxon>
        <taxon>Citrus</taxon>
    </lineage>
</organism>
<comment type="caution">
    <text evidence="1">The sequence shown here is derived from an EMBL/GenBank/DDBJ whole genome shotgun (WGS) entry which is preliminary data.</text>
</comment>
<accession>A0ACB8IR64</accession>
<dbReference type="Proteomes" id="UP000829398">
    <property type="component" value="Chromosome 8"/>
</dbReference>
<gene>
    <name evidence="1" type="ORF">KPL71_024250</name>
</gene>